<dbReference type="Proteomes" id="UP000623129">
    <property type="component" value="Unassembled WGS sequence"/>
</dbReference>
<dbReference type="AlphaFoldDB" id="A0A833VUP4"/>
<comment type="caution">
    <text evidence="1">The sequence shown here is derived from an EMBL/GenBank/DDBJ whole genome shotgun (WGS) entry which is preliminary data.</text>
</comment>
<reference evidence="1" key="1">
    <citation type="submission" date="2020-01" db="EMBL/GenBank/DDBJ databases">
        <title>Genome sequence of Kobresia littledalei, the first chromosome-level genome in the family Cyperaceae.</title>
        <authorList>
            <person name="Qu G."/>
        </authorList>
    </citation>
    <scope>NUCLEOTIDE SEQUENCE</scope>
    <source>
        <strain evidence="1">C.B.Clarke</strain>
        <tissue evidence="1">Leaf</tissue>
    </source>
</reference>
<gene>
    <name evidence="1" type="ORF">FCM35_KLT20758</name>
</gene>
<sequence>MRGSLLSCVKPQSRYTADLKEDASMFLSSLTDGLARLDESLTKESVSLKWSIEAMNLLKNMQTDLLALFKKFNLPISIGSDEDWFDQYMQETAILLDFCNTLKAAISRFNWYCMIVDLTIKMLAEDNPSKIVDFDKMEFNRMEKSREWRFDMKLVNETVKVGYKTYSGNQKCDKEMMLIMLVTKTTMLVLSLILVSSMTSPVSVDTNGAEPGSRVQEVKPCFDLLSQIARKVGERFENAEITIVEHEMIVEVLRDLKGQLVGGVAKDRVKFLKDLEKLREKLNGLKEGVERFNSVLHEVFDEVIKGRNEMLGIFRDSLDTR</sequence>
<evidence type="ECO:0008006" key="3">
    <source>
        <dbReference type="Google" id="ProtNLM"/>
    </source>
</evidence>
<proteinExistence type="predicted"/>
<name>A0A833VUP4_9POAL</name>
<dbReference type="EMBL" id="SWLB01000009">
    <property type="protein sequence ID" value="KAF3334154.1"/>
    <property type="molecule type" value="Genomic_DNA"/>
</dbReference>
<keyword evidence="2" id="KW-1185">Reference proteome</keyword>
<dbReference type="OrthoDB" id="1917859at2759"/>
<accession>A0A833VUP4</accession>
<evidence type="ECO:0000313" key="1">
    <source>
        <dbReference type="EMBL" id="KAF3334154.1"/>
    </source>
</evidence>
<evidence type="ECO:0000313" key="2">
    <source>
        <dbReference type="Proteomes" id="UP000623129"/>
    </source>
</evidence>
<dbReference type="PANTHER" id="PTHR31509">
    <property type="entry name" value="BPS1-LIKE PROTEIN"/>
    <property type="match status" value="1"/>
</dbReference>
<organism evidence="1 2">
    <name type="scientific">Carex littledalei</name>
    <dbReference type="NCBI Taxonomy" id="544730"/>
    <lineage>
        <taxon>Eukaryota</taxon>
        <taxon>Viridiplantae</taxon>
        <taxon>Streptophyta</taxon>
        <taxon>Embryophyta</taxon>
        <taxon>Tracheophyta</taxon>
        <taxon>Spermatophyta</taxon>
        <taxon>Magnoliopsida</taxon>
        <taxon>Liliopsida</taxon>
        <taxon>Poales</taxon>
        <taxon>Cyperaceae</taxon>
        <taxon>Cyperoideae</taxon>
        <taxon>Cariceae</taxon>
        <taxon>Carex</taxon>
        <taxon>Carex subgen. Euthyceras</taxon>
    </lineage>
</organism>
<protein>
    <recommendedName>
        <fullName evidence="3">BPS1-like protein</fullName>
    </recommendedName>
</protein>